<organism evidence="1 2">
    <name type="scientific">Forsythia ovata</name>
    <dbReference type="NCBI Taxonomy" id="205694"/>
    <lineage>
        <taxon>Eukaryota</taxon>
        <taxon>Viridiplantae</taxon>
        <taxon>Streptophyta</taxon>
        <taxon>Embryophyta</taxon>
        <taxon>Tracheophyta</taxon>
        <taxon>Spermatophyta</taxon>
        <taxon>Magnoliopsida</taxon>
        <taxon>eudicotyledons</taxon>
        <taxon>Gunneridae</taxon>
        <taxon>Pentapetalae</taxon>
        <taxon>asterids</taxon>
        <taxon>lamiids</taxon>
        <taxon>Lamiales</taxon>
        <taxon>Oleaceae</taxon>
        <taxon>Forsythieae</taxon>
        <taxon>Forsythia</taxon>
    </lineage>
</organism>
<dbReference type="AlphaFoldDB" id="A0ABD1X0V1"/>
<accession>A0ABD1X0V1</accession>
<name>A0ABD1X0V1_9LAMI</name>
<evidence type="ECO:0000313" key="1">
    <source>
        <dbReference type="EMBL" id="KAL2555592.1"/>
    </source>
</evidence>
<comment type="caution">
    <text evidence="1">The sequence shown here is derived from an EMBL/GenBank/DDBJ whole genome shotgun (WGS) entry which is preliminary data.</text>
</comment>
<evidence type="ECO:0000313" key="2">
    <source>
        <dbReference type="Proteomes" id="UP001604277"/>
    </source>
</evidence>
<sequence>MQAEMNWVIKKWSCSEPLQMIRVWTMFSSLMVLQALKRDSDDCICPNTDEKIIGDMSECNGSYIGICIKRTFGPFLVDVCHGKFFRFFANCGRGYMSLWSLYHIEDILDRRIMVAGFEAASSMECQMLAISFRGLILQHMLDTSQSSMGYCETNQWLIKKERLSAGSSEFIKLVFGCSLAS</sequence>
<protein>
    <submittedName>
        <fullName evidence="1">Uncharacterized protein</fullName>
    </submittedName>
</protein>
<gene>
    <name evidence="1" type="ORF">Fot_00331</name>
</gene>
<proteinExistence type="predicted"/>
<keyword evidence="2" id="KW-1185">Reference proteome</keyword>
<dbReference type="Proteomes" id="UP001604277">
    <property type="component" value="Unassembled WGS sequence"/>
</dbReference>
<reference evidence="2" key="1">
    <citation type="submission" date="2024-07" db="EMBL/GenBank/DDBJ databases">
        <title>Two chromosome-level genome assemblies of Korean endemic species Abeliophyllum distichum and Forsythia ovata (Oleaceae).</title>
        <authorList>
            <person name="Jang H."/>
        </authorList>
    </citation>
    <scope>NUCLEOTIDE SEQUENCE [LARGE SCALE GENOMIC DNA]</scope>
</reference>
<dbReference type="EMBL" id="JBFOLJ010000001">
    <property type="protein sequence ID" value="KAL2555592.1"/>
    <property type="molecule type" value="Genomic_DNA"/>
</dbReference>